<name>A0ABQ8FP93_9FUNG</name>
<feature type="signal peptide" evidence="1">
    <location>
        <begin position="1"/>
        <end position="18"/>
    </location>
</feature>
<dbReference type="EMBL" id="JAFCIX010000042">
    <property type="protein sequence ID" value="KAH6600267.1"/>
    <property type="molecule type" value="Genomic_DNA"/>
</dbReference>
<protein>
    <submittedName>
        <fullName evidence="2">Uncharacterized protein</fullName>
    </submittedName>
</protein>
<evidence type="ECO:0000256" key="1">
    <source>
        <dbReference type="SAM" id="SignalP"/>
    </source>
</evidence>
<keyword evidence="3" id="KW-1185">Reference proteome</keyword>
<keyword evidence="1" id="KW-0732">Signal</keyword>
<evidence type="ECO:0000313" key="3">
    <source>
        <dbReference type="Proteomes" id="UP001648503"/>
    </source>
</evidence>
<evidence type="ECO:0000313" key="2">
    <source>
        <dbReference type="EMBL" id="KAH6600267.1"/>
    </source>
</evidence>
<reference evidence="2 3" key="1">
    <citation type="submission" date="2021-02" db="EMBL/GenBank/DDBJ databases">
        <title>Variation within the Batrachochytrium salamandrivorans European outbreak.</title>
        <authorList>
            <person name="Kelly M."/>
            <person name="Pasmans F."/>
            <person name="Shea T.P."/>
            <person name="Munoz J.F."/>
            <person name="Carranza S."/>
            <person name="Cuomo C.A."/>
            <person name="Martel A."/>
        </authorList>
    </citation>
    <scope>NUCLEOTIDE SEQUENCE [LARGE SCALE GENOMIC DNA]</scope>
    <source>
        <strain evidence="2 3">AMFP18/2</strain>
    </source>
</reference>
<comment type="caution">
    <text evidence="2">The sequence shown here is derived from an EMBL/GenBank/DDBJ whole genome shotgun (WGS) entry which is preliminary data.</text>
</comment>
<organism evidence="2 3">
    <name type="scientific">Batrachochytrium salamandrivorans</name>
    <dbReference type="NCBI Taxonomy" id="1357716"/>
    <lineage>
        <taxon>Eukaryota</taxon>
        <taxon>Fungi</taxon>
        <taxon>Fungi incertae sedis</taxon>
        <taxon>Chytridiomycota</taxon>
        <taxon>Chytridiomycota incertae sedis</taxon>
        <taxon>Chytridiomycetes</taxon>
        <taxon>Rhizophydiales</taxon>
        <taxon>Rhizophydiales incertae sedis</taxon>
        <taxon>Batrachochytrium</taxon>
    </lineage>
</organism>
<feature type="chain" id="PRO_5046653989" evidence="1">
    <location>
        <begin position="19"/>
        <end position="165"/>
    </location>
</feature>
<dbReference type="Proteomes" id="UP001648503">
    <property type="component" value="Unassembled WGS sequence"/>
</dbReference>
<sequence length="165" mass="18220">MKFNALVVAAMVVTSVNAGLVKELMGCFRGSCGSDEFQDSEGVEDDRGNGSKVYDIDAKLTCDTIVSILDNLYNQMLELSDGVPSLQSISSSPNGKTNNLKAGDTYYFVSQDEAAFKLEAIKKEYDDVKAQYGRLQVEFIQKECSTKGYTLISQEKMMKIDTLFN</sequence>
<proteinExistence type="predicted"/>
<accession>A0ABQ8FP93</accession>
<gene>
    <name evidence="2" type="ORF">BASA50_002443</name>
</gene>